<feature type="region of interest" description="Disordered" evidence="1">
    <location>
        <begin position="1"/>
        <end position="53"/>
    </location>
</feature>
<comment type="caution">
    <text evidence="2">The sequence shown here is derived from an EMBL/GenBank/DDBJ whole genome shotgun (WGS) entry which is preliminary data.</text>
</comment>
<dbReference type="Proteomes" id="UP001494588">
    <property type="component" value="Unassembled WGS sequence"/>
</dbReference>
<evidence type="ECO:0000313" key="2">
    <source>
        <dbReference type="EMBL" id="MEM5290414.1"/>
    </source>
</evidence>
<keyword evidence="3" id="KW-1185">Reference proteome</keyword>
<reference evidence="2 3" key="1">
    <citation type="submission" date="2024-01" db="EMBL/GenBank/DDBJ databases">
        <title>The diversity of rhizobia nodulating Mimosa spp. in eleven states of Brazil covering several biomes is determined by host plant, location, and edaphic factors.</title>
        <authorList>
            <person name="Rouws L."/>
            <person name="Barauna A."/>
            <person name="Beukes C."/>
            <person name="De Faria S.M."/>
            <person name="Gross E."/>
            <person name="Dos Reis Junior F.B."/>
            <person name="Simon M."/>
            <person name="Maluk M."/>
            <person name="Odee D.W."/>
            <person name="Kenicer G."/>
            <person name="Young J.P.W."/>
            <person name="Reis V.M."/>
            <person name="Zilli J."/>
            <person name="James E.K."/>
        </authorList>
    </citation>
    <scope>NUCLEOTIDE SEQUENCE [LARGE SCALE GENOMIC DNA]</scope>
    <source>
        <strain evidence="2 3">JPY77</strain>
    </source>
</reference>
<protein>
    <submittedName>
        <fullName evidence="2">Uncharacterized protein</fullName>
    </submittedName>
</protein>
<proteinExistence type="predicted"/>
<dbReference type="EMBL" id="JAZHGC010000035">
    <property type="protein sequence ID" value="MEM5290414.1"/>
    <property type="molecule type" value="Genomic_DNA"/>
</dbReference>
<feature type="compositionally biased region" description="Polar residues" evidence="1">
    <location>
        <begin position="1"/>
        <end position="10"/>
    </location>
</feature>
<name>A0ABU9QLT8_9BURK</name>
<sequence length="53" mass="5739">MTRTSATQSADDTRITADGSAAPTRRQVSRGDPPTSPVHTTRSTRLEPRSLDE</sequence>
<gene>
    <name evidence="2" type="ORF">V4C55_32295</name>
</gene>
<organism evidence="2 3">
    <name type="scientific">Paraburkholderia sabiae</name>
    <dbReference type="NCBI Taxonomy" id="273251"/>
    <lineage>
        <taxon>Bacteria</taxon>
        <taxon>Pseudomonadati</taxon>
        <taxon>Pseudomonadota</taxon>
        <taxon>Betaproteobacteria</taxon>
        <taxon>Burkholderiales</taxon>
        <taxon>Burkholderiaceae</taxon>
        <taxon>Paraburkholderia</taxon>
    </lineage>
</organism>
<accession>A0ABU9QLT8</accession>
<dbReference type="RefSeq" id="WP_201659220.1">
    <property type="nucleotide sequence ID" value="NZ_CAJHCS010000033.1"/>
</dbReference>
<evidence type="ECO:0000313" key="3">
    <source>
        <dbReference type="Proteomes" id="UP001494588"/>
    </source>
</evidence>
<evidence type="ECO:0000256" key="1">
    <source>
        <dbReference type="SAM" id="MobiDB-lite"/>
    </source>
</evidence>
<feature type="compositionally biased region" description="Basic and acidic residues" evidence="1">
    <location>
        <begin position="44"/>
        <end position="53"/>
    </location>
</feature>